<keyword evidence="2" id="KW-0812">Transmembrane</keyword>
<evidence type="ECO:0000256" key="2">
    <source>
        <dbReference type="SAM" id="Phobius"/>
    </source>
</evidence>
<evidence type="ECO:0000313" key="4">
    <source>
        <dbReference type="Proteomes" id="UP000193144"/>
    </source>
</evidence>
<evidence type="ECO:0000256" key="1">
    <source>
        <dbReference type="SAM" id="MobiDB-lite"/>
    </source>
</evidence>
<dbReference type="Proteomes" id="UP000193144">
    <property type="component" value="Unassembled WGS sequence"/>
</dbReference>
<accession>A0A1Y2A3L3</accession>
<organism evidence="3 4">
    <name type="scientific">Clohesyomyces aquaticus</name>
    <dbReference type="NCBI Taxonomy" id="1231657"/>
    <lineage>
        <taxon>Eukaryota</taxon>
        <taxon>Fungi</taxon>
        <taxon>Dikarya</taxon>
        <taxon>Ascomycota</taxon>
        <taxon>Pezizomycotina</taxon>
        <taxon>Dothideomycetes</taxon>
        <taxon>Pleosporomycetidae</taxon>
        <taxon>Pleosporales</taxon>
        <taxon>Lindgomycetaceae</taxon>
        <taxon>Clohesyomyces</taxon>
    </lineage>
</organism>
<reference evidence="3 4" key="1">
    <citation type="submission" date="2016-07" db="EMBL/GenBank/DDBJ databases">
        <title>Pervasive Adenine N6-methylation of Active Genes in Fungi.</title>
        <authorList>
            <consortium name="DOE Joint Genome Institute"/>
            <person name="Mondo S.J."/>
            <person name="Dannebaum R.O."/>
            <person name="Kuo R.C."/>
            <person name="Labutti K."/>
            <person name="Haridas S."/>
            <person name="Kuo A."/>
            <person name="Salamov A."/>
            <person name="Ahrendt S.R."/>
            <person name="Lipzen A."/>
            <person name="Sullivan W."/>
            <person name="Andreopoulos W.B."/>
            <person name="Clum A."/>
            <person name="Lindquist E."/>
            <person name="Daum C."/>
            <person name="Ramamoorthy G.K."/>
            <person name="Gryganskyi A."/>
            <person name="Culley D."/>
            <person name="Magnuson J.K."/>
            <person name="James T.Y."/>
            <person name="O'Malley M.A."/>
            <person name="Stajich J.E."/>
            <person name="Spatafora J.W."/>
            <person name="Visel A."/>
            <person name="Grigoriev I.V."/>
        </authorList>
    </citation>
    <scope>NUCLEOTIDE SEQUENCE [LARGE SCALE GENOMIC DNA]</scope>
    <source>
        <strain evidence="3 4">CBS 115471</strain>
    </source>
</reference>
<dbReference type="OrthoDB" id="5231661at2759"/>
<dbReference type="AlphaFoldDB" id="A0A1Y2A3L3"/>
<proteinExistence type="predicted"/>
<feature type="transmembrane region" description="Helical" evidence="2">
    <location>
        <begin position="88"/>
        <end position="107"/>
    </location>
</feature>
<name>A0A1Y2A3L3_9PLEO</name>
<sequence>MLPSSRLLRGVPKPQLSQPLHHKTQRNHSHRSNYSSTPYRVFSTTICRAKDAPRPSSKEQQKPKQTPNDDHVLPNLNLKELIGANRKVYYFVLAVLSVFGTMETIFWCKVIYAKFFAKDEEAGGEEDDK</sequence>
<dbReference type="EMBL" id="MCFA01000017">
    <property type="protein sequence ID" value="ORY16595.1"/>
    <property type="molecule type" value="Genomic_DNA"/>
</dbReference>
<feature type="compositionally biased region" description="Basic and acidic residues" evidence="1">
    <location>
        <begin position="48"/>
        <end position="72"/>
    </location>
</feature>
<protein>
    <submittedName>
        <fullName evidence="3">Uncharacterized protein</fullName>
    </submittedName>
</protein>
<gene>
    <name evidence="3" type="ORF">BCR34DRAFT_584259</name>
</gene>
<keyword evidence="2" id="KW-0472">Membrane</keyword>
<evidence type="ECO:0000313" key="3">
    <source>
        <dbReference type="EMBL" id="ORY16595.1"/>
    </source>
</evidence>
<keyword evidence="2" id="KW-1133">Transmembrane helix</keyword>
<feature type="region of interest" description="Disordered" evidence="1">
    <location>
        <begin position="1"/>
        <end position="74"/>
    </location>
</feature>
<keyword evidence="4" id="KW-1185">Reference proteome</keyword>
<feature type="compositionally biased region" description="Polar residues" evidence="1">
    <location>
        <begin position="32"/>
        <end position="46"/>
    </location>
</feature>
<comment type="caution">
    <text evidence="3">The sequence shown here is derived from an EMBL/GenBank/DDBJ whole genome shotgun (WGS) entry which is preliminary data.</text>
</comment>
<feature type="compositionally biased region" description="Basic residues" evidence="1">
    <location>
        <begin position="20"/>
        <end position="31"/>
    </location>
</feature>